<evidence type="ECO:0008006" key="4">
    <source>
        <dbReference type="Google" id="ProtNLM"/>
    </source>
</evidence>
<accession>A0ABD3R9C2</accession>
<protein>
    <recommendedName>
        <fullName evidence="4">CreA protein</fullName>
    </recommendedName>
</protein>
<evidence type="ECO:0000313" key="3">
    <source>
        <dbReference type="Proteomes" id="UP001530377"/>
    </source>
</evidence>
<comment type="caution">
    <text evidence="2">The sequence shown here is derived from an EMBL/GenBank/DDBJ whole genome shotgun (WGS) entry which is preliminary data.</text>
</comment>
<organism evidence="2 3">
    <name type="scientific">Cyclostephanos tholiformis</name>
    <dbReference type="NCBI Taxonomy" id="382380"/>
    <lineage>
        <taxon>Eukaryota</taxon>
        <taxon>Sar</taxon>
        <taxon>Stramenopiles</taxon>
        <taxon>Ochrophyta</taxon>
        <taxon>Bacillariophyta</taxon>
        <taxon>Coscinodiscophyceae</taxon>
        <taxon>Thalassiosirophycidae</taxon>
        <taxon>Stephanodiscales</taxon>
        <taxon>Stephanodiscaceae</taxon>
        <taxon>Cyclostephanos</taxon>
    </lineage>
</organism>
<evidence type="ECO:0000313" key="2">
    <source>
        <dbReference type="EMBL" id="KAL3809622.1"/>
    </source>
</evidence>
<gene>
    <name evidence="2" type="ORF">ACHAXA_006621</name>
</gene>
<dbReference type="PANTHER" id="PTHR37952">
    <property type="match status" value="1"/>
</dbReference>
<dbReference type="Proteomes" id="UP001530377">
    <property type="component" value="Unassembled WGS sequence"/>
</dbReference>
<reference evidence="2 3" key="1">
    <citation type="submission" date="2024-10" db="EMBL/GenBank/DDBJ databases">
        <title>Updated reference genomes for cyclostephanoid diatoms.</title>
        <authorList>
            <person name="Roberts W.R."/>
            <person name="Alverson A.J."/>
        </authorList>
    </citation>
    <scope>NUCLEOTIDE SEQUENCE [LARGE SCALE GENOMIC DNA]</scope>
    <source>
        <strain evidence="2 3">AJA228-03</strain>
    </source>
</reference>
<proteinExistence type="predicted"/>
<dbReference type="AlphaFoldDB" id="A0ABD3R9C2"/>
<sequence>MMLTRHYLVAFIFGRGASAFTSIGDVTTQNPMRAIPKCSITTNYMAGIDEQMIMPMLSRRSALSSFLAVAAAGTVGMAIPTGDAHAAEGSRTIGQISGSGLVFKDTLVVESFDDPKVRGVTLYVSNFERPLTERLQKDFFNEPSYASVTCVKTGKQIEIADNIDKSEKGEPVFEEKRSLLFKELRVQRIYDAEKKTLVYVSFNTRLDKSSDTNKSRFKSSICAVSLE</sequence>
<keyword evidence="1" id="KW-0732">Signal</keyword>
<feature type="chain" id="PRO_5044819096" description="CreA protein" evidence="1">
    <location>
        <begin position="20"/>
        <end position="227"/>
    </location>
</feature>
<keyword evidence="3" id="KW-1185">Reference proteome</keyword>
<dbReference type="EMBL" id="JALLPB020000392">
    <property type="protein sequence ID" value="KAL3809622.1"/>
    <property type="molecule type" value="Genomic_DNA"/>
</dbReference>
<dbReference type="InterPro" id="IPR010292">
    <property type="entry name" value="Uncharacterised_CreA"/>
</dbReference>
<dbReference type="Pfam" id="PF05981">
    <property type="entry name" value="CreA"/>
    <property type="match status" value="1"/>
</dbReference>
<name>A0ABD3R9C2_9STRA</name>
<feature type="signal peptide" evidence="1">
    <location>
        <begin position="1"/>
        <end position="19"/>
    </location>
</feature>
<evidence type="ECO:0000256" key="1">
    <source>
        <dbReference type="SAM" id="SignalP"/>
    </source>
</evidence>
<dbReference type="PANTHER" id="PTHR37952:SF2">
    <property type="entry name" value="PROTEIN CREA"/>
    <property type="match status" value="1"/>
</dbReference>